<evidence type="ECO:0000256" key="10">
    <source>
        <dbReference type="SAM" id="SignalP"/>
    </source>
</evidence>
<feature type="signal peptide" evidence="10">
    <location>
        <begin position="1"/>
        <end position="36"/>
    </location>
</feature>
<dbReference type="Proteomes" id="UP000507222">
    <property type="component" value="Unassembled WGS sequence"/>
</dbReference>
<comment type="catalytic activity">
    <reaction evidence="1">
        <text>Hydrolysis of (1-&gt;3)-beta-D-glucosidic linkages in (1-&gt;3)-beta-D-glucans.</text>
        <dbReference type="EC" id="3.2.1.39"/>
    </reaction>
</comment>
<evidence type="ECO:0000256" key="2">
    <source>
        <dbReference type="ARBA" id="ARBA00008773"/>
    </source>
</evidence>
<dbReference type="PANTHER" id="PTHR32227">
    <property type="entry name" value="GLUCAN ENDO-1,3-BETA-GLUCOSIDASE BG1-RELATED-RELATED"/>
    <property type="match status" value="1"/>
</dbReference>
<proteinExistence type="inferred from homology"/>
<evidence type="ECO:0000256" key="6">
    <source>
        <dbReference type="ARBA" id="ARBA00033335"/>
    </source>
</evidence>
<comment type="similarity">
    <text evidence="2 8">Belongs to the glycosyl hydrolase 17 family.</text>
</comment>
<dbReference type="Pfam" id="PF00332">
    <property type="entry name" value="Glyco_hydro_17"/>
    <property type="match status" value="1"/>
</dbReference>
<dbReference type="InterPro" id="IPR044965">
    <property type="entry name" value="Glyco_hydro_17_plant"/>
</dbReference>
<evidence type="ECO:0000256" key="9">
    <source>
        <dbReference type="RuleBase" id="RU004336"/>
    </source>
</evidence>
<evidence type="ECO:0000313" key="12">
    <source>
        <dbReference type="Proteomes" id="UP000507222"/>
    </source>
</evidence>
<dbReference type="Gene3D" id="3.20.20.80">
    <property type="entry name" value="Glycosidases"/>
    <property type="match status" value="1"/>
</dbReference>
<organism evidence="11 12">
    <name type="scientific">Prunus armeniaca</name>
    <name type="common">Apricot</name>
    <name type="synonym">Armeniaca vulgaris</name>
    <dbReference type="NCBI Taxonomy" id="36596"/>
    <lineage>
        <taxon>Eukaryota</taxon>
        <taxon>Viridiplantae</taxon>
        <taxon>Streptophyta</taxon>
        <taxon>Embryophyta</taxon>
        <taxon>Tracheophyta</taxon>
        <taxon>Spermatophyta</taxon>
        <taxon>Magnoliopsida</taxon>
        <taxon>eudicotyledons</taxon>
        <taxon>Gunneridae</taxon>
        <taxon>Pentapetalae</taxon>
        <taxon>rosids</taxon>
        <taxon>fabids</taxon>
        <taxon>Rosales</taxon>
        <taxon>Rosaceae</taxon>
        <taxon>Amygdaloideae</taxon>
        <taxon>Amygdaleae</taxon>
        <taxon>Prunus</taxon>
    </lineage>
</organism>
<dbReference type="SUPFAM" id="SSF51445">
    <property type="entry name" value="(Trans)glycosidases"/>
    <property type="match status" value="1"/>
</dbReference>
<dbReference type="AlphaFoldDB" id="A0A6J5TKA1"/>
<dbReference type="PROSITE" id="PS00587">
    <property type="entry name" value="GLYCOSYL_HYDROL_F17"/>
    <property type="match status" value="1"/>
</dbReference>
<gene>
    <name evidence="11" type="ORF">CURHAP_LOCUS6112</name>
</gene>
<keyword evidence="5 9" id="KW-0326">Glycosidase</keyword>
<dbReference type="InterPro" id="IPR017853">
    <property type="entry name" value="GH"/>
</dbReference>
<evidence type="ECO:0000256" key="3">
    <source>
        <dbReference type="ARBA" id="ARBA00012780"/>
    </source>
</evidence>
<dbReference type="InterPro" id="IPR000490">
    <property type="entry name" value="Glyco_hydro_17"/>
</dbReference>
<evidence type="ECO:0000256" key="1">
    <source>
        <dbReference type="ARBA" id="ARBA00000382"/>
    </source>
</evidence>
<feature type="chain" id="PRO_5026683453" description="glucan endo-1,3-beta-D-glucosidase" evidence="10">
    <location>
        <begin position="37"/>
        <end position="402"/>
    </location>
</feature>
<sequence length="402" mass="43779">MPKEFDHHHHQLLHSKFSLFLLYLLSPSIGSTTAVAAPIGICYGRVANNLPPQATVLQILQTNNISSVRLFNTDPATLQSFSSTPTIRLTIGVPNELLPTLASATVPAALAWLQSNILAHIPPNQIHYLAVGNEVFLKDPYYIPHVLPAILNLHQALQTLGLSQTIKLSSPQAASVLSASYPPSSASFDPSLQPSLLPLLHFLRDTNSPFMVNSYPYFSYLSSHPFISLDYALFRASGAGEVVLDGGLAYSNLFDASVDAFVSAMEREGVAGVPVVVSETGWPTRGGEAASIENALAYNAEVVRRAVEGVGTPRRPGWAWRFSCLTCLTRMRKEVRSTRSILEFLGLMGLGLTGLVLTEHGPYGFDDEAPTSMPIMDLRLEFLASLWAHSSSVQSFCQMHQY</sequence>
<keyword evidence="4 9" id="KW-0378">Hydrolase</keyword>
<dbReference type="GO" id="GO:0042973">
    <property type="term" value="F:glucan endo-1,3-beta-D-glucosidase activity"/>
    <property type="evidence" value="ECO:0007669"/>
    <property type="project" value="UniProtKB-EC"/>
</dbReference>
<name>A0A6J5TKA1_PRUAR</name>
<evidence type="ECO:0000256" key="8">
    <source>
        <dbReference type="RuleBase" id="RU004335"/>
    </source>
</evidence>
<dbReference type="GO" id="GO:0005975">
    <property type="term" value="P:carbohydrate metabolic process"/>
    <property type="evidence" value="ECO:0007669"/>
    <property type="project" value="InterPro"/>
</dbReference>
<accession>A0A6J5TKA1</accession>
<evidence type="ECO:0000256" key="7">
    <source>
        <dbReference type="ARBA" id="ARBA00033417"/>
    </source>
</evidence>
<protein>
    <recommendedName>
        <fullName evidence="3">glucan endo-1,3-beta-D-glucosidase</fullName>
        <ecNumber evidence="3">3.2.1.39</ecNumber>
    </recommendedName>
    <alternativeName>
        <fullName evidence="6">(1-&gt;3)-beta-glucan endohydrolase</fullName>
    </alternativeName>
    <alternativeName>
        <fullName evidence="7">Beta-1,3-endoglucanase</fullName>
    </alternativeName>
</protein>
<keyword evidence="10" id="KW-0732">Signal</keyword>
<evidence type="ECO:0000313" key="11">
    <source>
        <dbReference type="EMBL" id="CAB4264366.1"/>
    </source>
</evidence>
<dbReference type="EC" id="3.2.1.39" evidence="3"/>
<evidence type="ECO:0000256" key="5">
    <source>
        <dbReference type="ARBA" id="ARBA00023295"/>
    </source>
</evidence>
<reference evidence="11 12" key="1">
    <citation type="submission" date="2020-05" db="EMBL/GenBank/DDBJ databases">
        <authorList>
            <person name="Campoy J."/>
            <person name="Schneeberger K."/>
            <person name="Spophaly S."/>
        </authorList>
    </citation>
    <scope>NUCLEOTIDE SEQUENCE [LARGE SCALE GENOMIC DNA]</scope>
    <source>
        <strain evidence="11">PruArmRojPasFocal</strain>
    </source>
</reference>
<evidence type="ECO:0000256" key="4">
    <source>
        <dbReference type="ARBA" id="ARBA00022801"/>
    </source>
</evidence>
<dbReference type="EMBL" id="CAEKDK010000001">
    <property type="protein sequence ID" value="CAB4264366.1"/>
    <property type="molecule type" value="Genomic_DNA"/>
</dbReference>